<evidence type="ECO:0000313" key="4">
    <source>
        <dbReference type="EMBL" id="KAK3884426.1"/>
    </source>
</evidence>
<feature type="signal peptide" evidence="3">
    <location>
        <begin position="1"/>
        <end position="20"/>
    </location>
</feature>
<feature type="compositionally biased region" description="Polar residues" evidence="1">
    <location>
        <begin position="179"/>
        <end position="191"/>
    </location>
</feature>
<gene>
    <name evidence="4" type="ORF">Pcinc_011264</name>
</gene>
<feature type="region of interest" description="Disordered" evidence="1">
    <location>
        <begin position="159"/>
        <end position="209"/>
    </location>
</feature>
<proteinExistence type="predicted"/>
<dbReference type="EMBL" id="JAWQEG010000884">
    <property type="protein sequence ID" value="KAK3884426.1"/>
    <property type="molecule type" value="Genomic_DNA"/>
</dbReference>
<keyword evidence="2" id="KW-0472">Membrane</keyword>
<reference evidence="4" key="1">
    <citation type="submission" date="2023-10" db="EMBL/GenBank/DDBJ databases">
        <title>Genome assemblies of two species of porcelain crab, Petrolisthes cinctipes and Petrolisthes manimaculis (Anomura: Porcellanidae).</title>
        <authorList>
            <person name="Angst P."/>
        </authorList>
    </citation>
    <scope>NUCLEOTIDE SEQUENCE</scope>
    <source>
        <strain evidence="4">PB745_01</strain>
        <tissue evidence="4">Gill</tissue>
    </source>
</reference>
<evidence type="ECO:0000256" key="2">
    <source>
        <dbReference type="SAM" id="Phobius"/>
    </source>
</evidence>
<name>A0AAE1G2Z7_PETCI</name>
<feature type="compositionally biased region" description="Acidic residues" evidence="1">
    <location>
        <begin position="192"/>
        <end position="202"/>
    </location>
</feature>
<keyword evidence="3" id="KW-0732">Signal</keyword>
<feature type="chain" id="PRO_5042210054" evidence="3">
    <location>
        <begin position="21"/>
        <end position="209"/>
    </location>
</feature>
<evidence type="ECO:0000256" key="3">
    <source>
        <dbReference type="SAM" id="SignalP"/>
    </source>
</evidence>
<keyword evidence="2" id="KW-1133">Transmembrane helix</keyword>
<dbReference type="AlphaFoldDB" id="A0AAE1G2Z7"/>
<comment type="caution">
    <text evidence="4">The sequence shown here is derived from an EMBL/GenBank/DDBJ whole genome shotgun (WGS) entry which is preliminary data.</text>
</comment>
<evidence type="ECO:0000313" key="5">
    <source>
        <dbReference type="Proteomes" id="UP001286313"/>
    </source>
</evidence>
<dbReference type="Proteomes" id="UP001286313">
    <property type="component" value="Unassembled WGS sequence"/>
</dbReference>
<keyword evidence="5" id="KW-1185">Reference proteome</keyword>
<accession>A0AAE1G2Z7</accession>
<organism evidence="4 5">
    <name type="scientific">Petrolisthes cinctipes</name>
    <name type="common">Flat porcelain crab</name>
    <dbReference type="NCBI Taxonomy" id="88211"/>
    <lineage>
        <taxon>Eukaryota</taxon>
        <taxon>Metazoa</taxon>
        <taxon>Ecdysozoa</taxon>
        <taxon>Arthropoda</taxon>
        <taxon>Crustacea</taxon>
        <taxon>Multicrustacea</taxon>
        <taxon>Malacostraca</taxon>
        <taxon>Eumalacostraca</taxon>
        <taxon>Eucarida</taxon>
        <taxon>Decapoda</taxon>
        <taxon>Pleocyemata</taxon>
        <taxon>Anomura</taxon>
        <taxon>Galatheoidea</taxon>
        <taxon>Porcellanidae</taxon>
        <taxon>Petrolisthes</taxon>
    </lineage>
</organism>
<feature type="compositionally biased region" description="Basic and acidic residues" evidence="1">
    <location>
        <begin position="159"/>
        <end position="170"/>
    </location>
</feature>
<protein>
    <submittedName>
        <fullName evidence="4">Uncharacterized protein</fullName>
    </submittedName>
</protein>
<feature type="transmembrane region" description="Helical" evidence="2">
    <location>
        <begin position="131"/>
        <end position="153"/>
    </location>
</feature>
<evidence type="ECO:0000256" key="1">
    <source>
        <dbReference type="SAM" id="MobiDB-lite"/>
    </source>
</evidence>
<sequence length="209" mass="23301">MKDFVKVCVRLCFLLCQVQGALEILRDGVKVSCLDLGDQSVQYEEVCLSPSILDLENLTCRMAGEIVYQCQDNLNCKGDGALKDKTIPRENTDCQGIPLRSLNNVLGDYTCTSPHGSLAFTPPLCSETSKWMVGLIVVVVVVPCVILVVWYFCCRRRQSDQPHTPQKEDSNYLELQPMDANTNYDLQPNQEDSIDAAMEEWGQEGSIGV</sequence>
<keyword evidence="2" id="KW-0812">Transmembrane</keyword>